<dbReference type="InterPro" id="IPR029035">
    <property type="entry name" value="DHS-like_NAD/FAD-binding_dom"/>
</dbReference>
<feature type="binding site" evidence="5">
    <location>
        <position position="173"/>
    </location>
    <ligand>
        <name>Zn(2+)</name>
        <dbReference type="ChEBI" id="CHEBI:29105"/>
    </ligand>
</feature>
<dbReference type="InterPro" id="IPR026591">
    <property type="entry name" value="Sirtuin_cat_small_dom_sf"/>
</dbReference>
<keyword evidence="4" id="KW-0520">NAD</keyword>
<name>A0AAV0AGD0_PHAPC</name>
<comment type="similarity">
    <text evidence="2">Belongs to the sirtuin family. Class I subfamily.</text>
</comment>
<dbReference type="InterPro" id="IPR050134">
    <property type="entry name" value="NAD-dep_sirtuin_deacylases"/>
</dbReference>
<dbReference type="GO" id="GO:0046872">
    <property type="term" value="F:metal ion binding"/>
    <property type="evidence" value="ECO:0007669"/>
    <property type="project" value="UniProtKB-KW"/>
</dbReference>
<dbReference type="GO" id="GO:0005739">
    <property type="term" value="C:mitochondrion"/>
    <property type="evidence" value="ECO:0007669"/>
    <property type="project" value="UniProtKB-SubCell"/>
</dbReference>
<keyword evidence="5" id="KW-0479">Metal-binding</keyword>
<feature type="binding site" evidence="5">
    <location>
        <position position="236"/>
    </location>
    <ligand>
        <name>Zn(2+)</name>
        <dbReference type="ChEBI" id="CHEBI:29105"/>
    </ligand>
</feature>
<proteinExistence type="inferred from homology"/>
<dbReference type="Proteomes" id="UP001153365">
    <property type="component" value="Unassembled WGS sequence"/>
</dbReference>
<feature type="active site" description="Proton acceptor" evidence="5">
    <location>
        <position position="165"/>
    </location>
</feature>
<dbReference type="SUPFAM" id="SSF52467">
    <property type="entry name" value="DHS-like NAD/FAD-binding domain"/>
    <property type="match status" value="1"/>
</dbReference>
<evidence type="ECO:0000259" key="6">
    <source>
        <dbReference type="PROSITE" id="PS50305"/>
    </source>
</evidence>
<dbReference type="Gene3D" id="3.30.1600.10">
    <property type="entry name" value="SIR2/SIRT2 'Small Domain"/>
    <property type="match status" value="1"/>
</dbReference>
<dbReference type="EMBL" id="CALTRL010000217">
    <property type="protein sequence ID" value="CAH7667235.1"/>
    <property type="molecule type" value="Genomic_DNA"/>
</dbReference>
<comment type="subcellular location">
    <subcellularLocation>
        <location evidence="1">Mitochondrion</location>
    </subcellularLocation>
</comment>
<dbReference type="PANTHER" id="PTHR11085">
    <property type="entry name" value="NAD-DEPENDENT PROTEIN DEACYLASE SIRTUIN-5, MITOCHONDRIAL-RELATED"/>
    <property type="match status" value="1"/>
</dbReference>
<evidence type="ECO:0000256" key="2">
    <source>
        <dbReference type="ARBA" id="ARBA00006924"/>
    </source>
</evidence>
<feature type="domain" description="Deacetylase sirtuin-type" evidence="6">
    <location>
        <begin position="25"/>
        <end position="346"/>
    </location>
</feature>
<evidence type="ECO:0000256" key="3">
    <source>
        <dbReference type="ARBA" id="ARBA00022679"/>
    </source>
</evidence>
<dbReference type="InterPro" id="IPR003000">
    <property type="entry name" value="Sirtuin"/>
</dbReference>
<reference evidence="7" key="1">
    <citation type="submission" date="2022-06" db="EMBL/GenBank/DDBJ databases">
        <authorList>
            <consortium name="SYNGENTA / RWTH Aachen University"/>
        </authorList>
    </citation>
    <scope>NUCLEOTIDE SEQUENCE</scope>
</reference>
<dbReference type="GO" id="GO:0017136">
    <property type="term" value="F:histone deacetylase activity, NAD-dependent"/>
    <property type="evidence" value="ECO:0007669"/>
    <property type="project" value="TreeGrafter"/>
</dbReference>
<comment type="caution">
    <text evidence="7">The sequence shown here is derived from an EMBL/GenBank/DDBJ whole genome shotgun (WGS) entry which is preliminary data.</text>
</comment>
<gene>
    <name evidence="7" type="ORF">PPACK8108_LOCUS1634</name>
</gene>
<evidence type="ECO:0000256" key="5">
    <source>
        <dbReference type="PROSITE-ProRule" id="PRU00236"/>
    </source>
</evidence>
<keyword evidence="3" id="KW-0808">Transferase</keyword>
<evidence type="ECO:0000313" key="7">
    <source>
        <dbReference type="EMBL" id="CAH7667235.1"/>
    </source>
</evidence>
<keyword evidence="8" id="KW-1185">Reference proteome</keyword>
<evidence type="ECO:0000313" key="8">
    <source>
        <dbReference type="Proteomes" id="UP001153365"/>
    </source>
</evidence>
<organism evidence="7 8">
    <name type="scientific">Phakopsora pachyrhizi</name>
    <name type="common">Asian soybean rust disease fungus</name>
    <dbReference type="NCBI Taxonomy" id="170000"/>
    <lineage>
        <taxon>Eukaryota</taxon>
        <taxon>Fungi</taxon>
        <taxon>Dikarya</taxon>
        <taxon>Basidiomycota</taxon>
        <taxon>Pucciniomycotina</taxon>
        <taxon>Pucciniomycetes</taxon>
        <taxon>Pucciniales</taxon>
        <taxon>Phakopsoraceae</taxon>
        <taxon>Phakopsora</taxon>
    </lineage>
</organism>
<dbReference type="InterPro" id="IPR026590">
    <property type="entry name" value="Ssirtuin_cat_dom"/>
</dbReference>
<protein>
    <submittedName>
        <fullName evidence="7">DHS-like NAD/FAD-binding domain-containing protein</fullName>
    </submittedName>
</protein>
<dbReference type="Pfam" id="PF02146">
    <property type="entry name" value="SIR2"/>
    <property type="match status" value="1"/>
</dbReference>
<feature type="binding site" evidence="5">
    <location>
        <position position="233"/>
    </location>
    <ligand>
        <name>Zn(2+)</name>
        <dbReference type="ChEBI" id="CHEBI:29105"/>
    </ligand>
</feature>
<feature type="binding site" evidence="5">
    <location>
        <position position="176"/>
    </location>
    <ligand>
        <name>Zn(2+)</name>
        <dbReference type="ChEBI" id="CHEBI:29105"/>
    </ligand>
</feature>
<accession>A0AAV0AGD0</accession>
<dbReference type="Gene3D" id="3.40.50.1220">
    <property type="entry name" value="TPP-binding domain"/>
    <property type="match status" value="1"/>
</dbReference>
<dbReference type="PANTHER" id="PTHR11085:SF10">
    <property type="entry name" value="NAD-DEPENDENT PROTEIN DEACYLASE SIRTUIN-5, MITOCHONDRIAL-RELATED"/>
    <property type="match status" value="1"/>
</dbReference>
<dbReference type="PROSITE" id="PS50305">
    <property type="entry name" value="SIRTUIN"/>
    <property type="match status" value="1"/>
</dbReference>
<evidence type="ECO:0000256" key="4">
    <source>
        <dbReference type="ARBA" id="ARBA00023027"/>
    </source>
</evidence>
<dbReference type="AlphaFoldDB" id="A0AAV0AGD0"/>
<keyword evidence="5" id="KW-0862">Zinc</keyword>
<dbReference type="GO" id="GO:0070403">
    <property type="term" value="F:NAD+ binding"/>
    <property type="evidence" value="ECO:0007669"/>
    <property type="project" value="InterPro"/>
</dbReference>
<evidence type="ECO:0000256" key="1">
    <source>
        <dbReference type="ARBA" id="ARBA00004173"/>
    </source>
</evidence>
<sequence>MPRFIRPSLDQKIKQTSVPTSTLNIRDLELSVRKVKELIENGLGKVLVITGAGVSVDSGIRAYRGSKGSYTVNKSFRPIFYQFVFLILAFRKRYWARSYLGYPTVRLAKPNQGHLSIAALMKMGLISNLITQNVDRLHHKALMSLHDSTDLYSSKSSHPQVIELHGTLNDVICLSCGHILDRDTFQDKMSELNPSLKDYADSMAPFGQKLKTNPDGDFDLGNWSYDLFQIPSCENCSSSMLKPAVTFFGESLSDEIKRRCEEVMDRSSNLLLVGTSLTTYSAFRLVKYMRERSGTKIGMINIGISRADGIVDWKIGSDDDNDDSLNAIGCSQVLREVELEFCRSMR</sequence>